<comment type="subunit">
    <text evidence="7">Homodimer or homotetramer.</text>
</comment>
<dbReference type="InterPro" id="IPR030374">
    <property type="entry name" value="PABS"/>
</dbReference>
<name>I0IPJ7_LEPFC</name>
<comment type="catalytic activity">
    <reaction evidence="6">
        <text>S-adenosyl 3-(methylsulfanyl)propylamine + spermidine = thermospermine + S-methyl-5'-thioadenosine + H(+)</text>
        <dbReference type="Rhea" id="RHEA:30515"/>
        <dbReference type="ChEBI" id="CHEBI:15378"/>
        <dbReference type="ChEBI" id="CHEBI:17509"/>
        <dbReference type="ChEBI" id="CHEBI:57443"/>
        <dbReference type="ChEBI" id="CHEBI:57834"/>
        <dbReference type="ChEBI" id="CHEBI:59903"/>
        <dbReference type="EC" id="2.5.1.79"/>
    </reaction>
</comment>
<evidence type="ECO:0000256" key="3">
    <source>
        <dbReference type="ARBA" id="ARBA00022679"/>
    </source>
</evidence>
<evidence type="ECO:0000256" key="5">
    <source>
        <dbReference type="ARBA" id="ARBA00023115"/>
    </source>
</evidence>
<dbReference type="PATRIC" id="fig|1162668.3.peg.1796"/>
<dbReference type="Gene3D" id="2.30.140.10">
    <property type="entry name" value="Spermidine synthase, tetramerisation domain"/>
    <property type="match status" value="1"/>
</dbReference>
<dbReference type="PANTHER" id="PTHR43317:SF1">
    <property type="entry name" value="THERMOSPERMINE SYNTHASE ACAULIS5"/>
    <property type="match status" value="1"/>
</dbReference>
<dbReference type="STRING" id="1162668.LFE_1514"/>
<dbReference type="PROSITE" id="PS01330">
    <property type="entry name" value="PABS_1"/>
    <property type="match status" value="1"/>
</dbReference>
<dbReference type="PROSITE" id="PS51006">
    <property type="entry name" value="PABS_2"/>
    <property type="match status" value="1"/>
</dbReference>
<comment type="catalytic activity">
    <reaction evidence="7">
        <text>S-adenosyl 3-(methylsulfanyl)propylamine + putrescine = S-methyl-5'-thioadenosine + spermidine + H(+)</text>
        <dbReference type="Rhea" id="RHEA:12721"/>
        <dbReference type="ChEBI" id="CHEBI:15378"/>
        <dbReference type="ChEBI" id="CHEBI:17509"/>
        <dbReference type="ChEBI" id="CHEBI:57443"/>
        <dbReference type="ChEBI" id="CHEBI:57834"/>
        <dbReference type="ChEBI" id="CHEBI:326268"/>
        <dbReference type="EC" id="2.5.1.16"/>
    </reaction>
</comment>
<dbReference type="NCBIfam" id="NF002010">
    <property type="entry name" value="PRK00811.1"/>
    <property type="match status" value="1"/>
</dbReference>
<accession>I0IPJ7</accession>
<feature type="binding site" evidence="7">
    <location>
        <position position="38"/>
    </location>
    <ligand>
        <name>S-methyl-5'-thioadenosine</name>
        <dbReference type="ChEBI" id="CHEBI:17509"/>
    </ligand>
</feature>
<organism evidence="10 11">
    <name type="scientific">Leptospirillum ferrooxidans (strain C2-3)</name>
    <dbReference type="NCBI Taxonomy" id="1162668"/>
    <lineage>
        <taxon>Bacteria</taxon>
        <taxon>Pseudomonadati</taxon>
        <taxon>Nitrospirota</taxon>
        <taxon>Nitrospiria</taxon>
        <taxon>Nitrospirales</taxon>
        <taxon>Nitrospiraceae</taxon>
        <taxon>Leptospirillum</taxon>
    </lineage>
</organism>
<dbReference type="Pfam" id="PF01564">
    <property type="entry name" value="Spermine_synth"/>
    <property type="match status" value="1"/>
</dbReference>
<keyword evidence="5 7" id="KW-0620">Polyamine biosynthesis</keyword>
<feature type="domain" description="PABS" evidence="9">
    <location>
        <begin position="9"/>
        <end position="245"/>
    </location>
</feature>
<comment type="caution">
    <text evidence="7">Lacks conserved residue(s) required for the propagation of feature annotation.</text>
</comment>
<dbReference type="PANTHER" id="PTHR43317">
    <property type="entry name" value="THERMOSPERMINE SYNTHASE ACAULIS5"/>
    <property type="match status" value="1"/>
</dbReference>
<dbReference type="InterPro" id="IPR001045">
    <property type="entry name" value="Spermi_synthase"/>
</dbReference>
<feature type="binding site" evidence="7">
    <location>
        <position position="172"/>
    </location>
    <ligand>
        <name>S-methyl-5'-thioadenosine</name>
        <dbReference type="ChEBI" id="CHEBI:17509"/>
    </ligand>
</feature>
<dbReference type="NCBIfam" id="NF037959">
    <property type="entry name" value="MFS_SpdSyn"/>
    <property type="match status" value="1"/>
</dbReference>
<evidence type="ECO:0000256" key="4">
    <source>
        <dbReference type="ARBA" id="ARBA00023066"/>
    </source>
</evidence>
<dbReference type="SUPFAM" id="SSF53335">
    <property type="entry name" value="S-adenosyl-L-methionine-dependent methyltransferases"/>
    <property type="match status" value="1"/>
</dbReference>
<dbReference type="InterPro" id="IPR029063">
    <property type="entry name" value="SAM-dependent_MTases_sf"/>
</dbReference>
<dbReference type="Pfam" id="PF17284">
    <property type="entry name" value="Spermine_synt_N"/>
    <property type="match status" value="1"/>
</dbReference>
<comment type="function">
    <text evidence="7">Catalyzes the irreversible transfer of a propylamine group from the amino donor S-adenosylmethioninamine (decarboxy-AdoMet) to putrescine (1,4-diaminobutane) to yield spermidine.</text>
</comment>
<protein>
    <recommendedName>
        <fullName evidence="7">Polyamine aminopropyltransferase</fullName>
    </recommendedName>
    <alternativeName>
        <fullName evidence="7">Putrescine aminopropyltransferase</fullName>
        <shortName evidence="7">PAPT</shortName>
    </alternativeName>
    <alternativeName>
        <fullName evidence="7">Spermidine synthase</fullName>
        <shortName evidence="7">SPDS</shortName>
        <shortName evidence="7">SPDSY</shortName>
        <ecNumber evidence="7">2.5.1.16</ecNumber>
    </alternativeName>
</protein>
<dbReference type="HAMAP" id="MF_00198">
    <property type="entry name" value="Spermidine_synth"/>
    <property type="match status" value="1"/>
</dbReference>
<dbReference type="KEGG" id="lfc:LFE_1514"/>
<feature type="binding site" evidence="7">
    <location>
        <begin position="145"/>
        <end position="146"/>
    </location>
    <ligand>
        <name>S-methyl-5'-thioadenosine</name>
        <dbReference type="ChEBI" id="CHEBI:17509"/>
    </ligand>
</feature>
<keyword evidence="3 7" id="KW-0808">Transferase</keyword>
<dbReference type="GO" id="GO:0008295">
    <property type="term" value="P:spermidine biosynthetic process"/>
    <property type="evidence" value="ECO:0007669"/>
    <property type="project" value="UniProtKB-UniRule"/>
</dbReference>
<dbReference type="EMBL" id="AP012342">
    <property type="protein sequence ID" value="BAM07196.1"/>
    <property type="molecule type" value="Genomic_DNA"/>
</dbReference>
<feature type="active site" description="Proton acceptor" evidence="7 8">
    <location>
        <position position="163"/>
    </location>
</feature>
<gene>
    <name evidence="7" type="primary">speE</name>
    <name evidence="10" type="ordered locus">LFE_1514</name>
</gene>
<evidence type="ECO:0000259" key="9">
    <source>
        <dbReference type="PROSITE" id="PS51006"/>
    </source>
</evidence>
<evidence type="ECO:0000313" key="11">
    <source>
        <dbReference type="Proteomes" id="UP000007382"/>
    </source>
</evidence>
<sequence length="308" mass="34837">MIMSEPRTSKWYIEYSSPYLGHMHGLSELVVSLRTNFQKMDILRSGAFGTCLILDDKMQSTSVDEFIYHEALVHPAMLAHPRPEKVLIIGGGEGATLREVLRHKTVRQAVMVDIDDQVIELSRRHLPEWHKGSFDDQRSVVIATDARKYLEESKDTFDVIITDLSEPVEEGPAYLLYTKEFYQIAVSHLSPSGTLSLQAGTAAIPYLFNFGAVFQTLSSVFPVVAPYQAFIPSFGLPWGFIVASKDRDPRKFDSNSVDSMILERMQGTNDFYDGICHQGLFSLPKHIRKELSSTNVVIEDNRPIFSYH</sequence>
<feature type="binding site" evidence="7">
    <location>
        <position position="93"/>
    </location>
    <ligand>
        <name>spermidine</name>
        <dbReference type="ChEBI" id="CHEBI:57834"/>
    </ligand>
</feature>
<dbReference type="InterPro" id="IPR037163">
    <property type="entry name" value="Spermidine_synt_N_sf"/>
</dbReference>
<evidence type="ECO:0000256" key="6">
    <source>
        <dbReference type="ARBA" id="ARBA00048874"/>
    </source>
</evidence>
<dbReference type="InterPro" id="IPR030373">
    <property type="entry name" value="PABS_CS"/>
</dbReference>
<feature type="binding site" evidence="7">
    <location>
        <position position="113"/>
    </location>
    <ligand>
        <name>S-methyl-5'-thioadenosine</name>
        <dbReference type="ChEBI" id="CHEBI:17509"/>
    </ligand>
</feature>
<evidence type="ECO:0000256" key="1">
    <source>
        <dbReference type="ARBA" id="ARBA00007867"/>
    </source>
</evidence>
<dbReference type="InterPro" id="IPR035246">
    <property type="entry name" value="Spermidine_synt_N"/>
</dbReference>
<reference evidence="10 11" key="1">
    <citation type="journal article" date="2012" name="J. Bacteriol.">
        <title>Complete Genome Sequence of Leptospirillum ferrooxidans Strain C2-3, Isolated from a Fresh Volcanic Ash Deposit on the Island of Miyake, Japan.</title>
        <authorList>
            <person name="Fujimura R."/>
            <person name="Sato Y."/>
            <person name="Nishizawa T."/>
            <person name="Oshima K."/>
            <person name="Kim S.-W."/>
            <person name="Hattori M."/>
            <person name="Kamijo T."/>
            <person name="Ohta H."/>
        </authorList>
    </citation>
    <scope>NUCLEOTIDE SEQUENCE [LARGE SCALE GENOMIC DNA]</scope>
    <source>
        <strain evidence="10 11">C2-3</strain>
    </source>
</reference>
<dbReference type="Gene3D" id="3.40.50.150">
    <property type="entry name" value="Vaccinia Virus protein VP39"/>
    <property type="match status" value="1"/>
</dbReference>
<reference evidence="11" key="2">
    <citation type="submission" date="2012-03" db="EMBL/GenBank/DDBJ databases">
        <title>The complete genome sequence of the pioneer microbe on fresh volcanic deposit, Leptospirillum ferrooxidans strain C2-3.</title>
        <authorList>
            <person name="Fujimura R."/>
            <person name="Sato Y."/>
            <person name="Nishizawa T."/>
            <person name="Nanba K."/>
            <person name="Oshima K."/>
            <person name="Hattori M."/>
            <person name="Kamijo T."/>
            <person name="Ohta H."/>
        </authorList>
    </citation>
    <scope>NUCLEOTIDE SEQUENCE [LARGE SCALE GENOMIC DNA]</scope>
    <source>
        <strain evidence="11">C2-3</strain>
    </source>
</reference>
<dbReference type="UniPathway" id="UPA00248">
    <property type="reaction ID" value="UER00314"/>
</dbReference>
<keyword evidence="11" id="KW-1185">Reference proteome</keyword>
<keyword evidence="2" id="KW-0963">Cytoplasm</keyword>
<dbReference type="HOGENOM" id="CLU_048199_0_1_0"/>
<evidence type="ECO:0000256" key="2">
    <source>
        <dbReference type="ARBA" id="ARBA00022490"/>
    </source>
</evidence>
<proteinExistence type="inferred from homology"/>
<comment type="pathway">
    <text evidence="7">Amine and polyamine biosynthesis; spermidine biosynthesis; spermidine from putrescine: step 1/1.</text>
</comment>
<dbReference type="Proteomes" id="UP000007382">
    <property type="component" value="Chromosome"/>
</dbReference>
<dbReference type="eggNOG" id="COG0421">
    <property type="taxonomic scope" value="Bacteria"/>
</dbReference>
<evidence type="ECO:0000256" key="8">
    <source>
        <dbReference type="PROSITE-ProRule" id="PRU00354"/>
    </source>
</evidence>
<comment type="similarity">
    <text evidence="1 7">Belongs to the spermidine/spermine synthase family.</text>
</comment>
<dbReference type="GO" id="GO:0004766">
    <property type="term" value="F:spermidine synthase activity"/>
    <property type="evidence" value="ECO:0007669"/>
    <property type="project" value="UniProtKB-UniRule"/>
</dbReference>
<dbReference type="CDD" id="cd02440">
    <property type="entry name" value="AdoMet_MTases"/>
    <property type="match status" value="1"/>
</dbReference>
<keyword evidence="4 7" id="KW-0745">Spermidine biosynthesis</keyword>
<evidence type="ECO:0000256" key="7">
    <source>
        <dbReference type="HAMAP-Rule" id="MF_00198"/>
    </source>
</evidence>
<evidence type="ECO:0000313" key="10">
    <source>
        <dbReference type="EMBL" id="BAM07196.1"/>
    </source>
</evidence>
<dbReference type="AlphaFoldDB" id="I0IPJ7"/>
<dbReference type="EC" id="2.5.1.16" evidence="7"/>
<dbReference type="FunFam" id="3.40.50.150:FF:000088">
    <property type="entry name" value="Polyamine aminopropyltransferase"/>
    <property type="match status" value="1"/>
</dbReference>
<dbReference type="GO" id="GO:0010487">
    <property type="term" value="F:thermospermine synthase activity"/>
    <property type="evidence" value="ECO:0007669"/>
    <property type="project" value="UniProtKB-EC"/>
</dbReference>
<feature type="binding site" evidence="7">
    <location>
        <position position="69"/>
    </location>
    <ligand>
        <name>spermidine</name>
        <dbReference type="ChEBI" id="CHEBI:57834"/>
    </ligand>
</feature>